<dbReference type="AlphaFoldDB" id="A0A3P6CMS7"/>
<gene>
    <name evidence="3" type="ORF">BRAA10T42659Z</name>
    <name evidence="2" type="ORF">BRAPAZ1V2_A10P04240.2</name>
</gene>
<keyword evidence="1" id="KW-1133">Transmembrane helix</keyword>
<protein>
    <submittedName>
        <fullName evidence="2">Uncharacterized protein</fullName>
    </submittedName>
</protein>
<dbReference type="EMBL" id="LS974626">
    <property type="protein sequence ID" value="CAG7909178.1"/>
    <property type="molecule type" value="Genomic_DNA"/>
</dbReference>
<evidence type="ECO:0000313" key="2">
    <source>
        <dbReference type="EMBL" id="CAG7909178.1"/>
    </source>
</evidence>
<sequence>MTKDCPSAKHVFETPMTPHVLTIIRVIVFHHFSILIPLPRLLLRHLLSLISIGNHYNHLSGYLSIMGTHHPLLEFFKNLTIIQRIVMIIKCKSFSPLDIPKRIYSSCSGFDCYETKEIENI</sequence>
<reference evidence="3" key="1">
    <citation type="submission" date="2018-11" db="EMBL/GenBank/DDBJ databases">
        <authorList>
            <consortium name="Genoscope - CEA"/>
            <person name="William W."/>
        </authorList>
    </citation>
    <scope>NUCLEOTIDE SEQUENCE</scope>
</reference>
<dbReference type="Gramene" id="A10p04240.2_BraZ1">
    <property type="protein sequence ID" value="A10p04240.2_BraZ1.CDS"/>
    <property type="gene ID" value="A10g04240.2_BraZ1"/>
</dbReference>
<organism evidence="3">
    <name type="scientific">Brassica campestris</name>
    <name type="common">Field mustard</name>
    <dbReference type="NCBI Taxonomy" id="3711"/>
    <lineage>
        <taxon>Eukaryota</taxon>
        <taxon>Viridiplantae</taxon>
        <taxon>Streptophyta</taxon>
        <taxon>Embryophyta</taxon>
        <taxon>Tracheophyta</taxon>
        <taxon>Spermatophyta</taxon>
        <taxon>Magnoliopsida</taxon>
        <taxon>eudicotyledons</taxon>
        <taxon>Gunneridae</taxon>
        <taxon>Pentapetalae</taxon>
        <taxon>rosids</taxon>
        <taxon>malvids</taxon>
        <taxon>Brassicales</taxon>
        <taxon>Brassicaceae</taxon>
        <taxon>Brassiceae</taxon>
        <taxon>Brassica</taxon>
    </lineage>
</organism>
<proteinExistence type="predicted"/>
<keyword evidence="1" id="KW-0472">Membrane</keyword>
<accession>A0A3P6CMS7</accession>
<dbReference type="EMBL" id="LR031577">
    <property type="protein sequence ID" value="VDD16946.1"/>
    <property type="molecule type" value="Genomic_DNA"/>
</dbReference>
<keyword evidence="1" id="KW-0812">Transmembrane</keyword>
<name>A0A3P6CMS7_BRACM</name>
<feature type="transmembrane region" description="Helical" evidence="1">
    <location>
        <begin position="20"/>
        <end position="38"/>
    </location>
</feature>
<dbReference type="Proteomes" id="UP000694005">
    <property type="component" value="Chromosome A10"/>
</dbReference>
<evidence type="ECO:0000256" key="1">
    <source>
        <dbReference type="SAM" id="Phobius"/>
    </source>
</evidence>
<evidence type="ECO:0000313" key="3">
    <source>
        <dbReference type="EMBL" id="VDD16946.1"/>
    </source>
</evidence>